<gene>
    <name evidence="1" type="ORF">HDF16_006089</name>
</gene>
<reference evidence="1 2" key="1">
    <citation type="submission" date="2020-08" db="EMBL/GenBank/DDBJ databases">
        <title>Genomic Encyclopedia of Type Strains, Phase IV (KMG-V): Genome sequencing to study the core and pangenomes of soil and plant-associated prokaryotes.</title>
        <authorList>
            <person name="Whitman W."/>
        </authorList>
    </citation>
    <scope>NUCLEOTIDE SEQUENCE [LARGE SCALE GENOMIC DNA]</scope>
    <source>
        <strain evidence="1 2">M8UP14</strain>
    </source>
</reference>
<proteinExistence type="predicted"/>
<dbReference type="RefSeq" id="WP_184224204.1">
    <property type="nucleotide sequence ID" value="NZ_JACHIP010000038.1"/>
</dbReference>
<name>A0A7W8E6M1_9BACT</name>
<dbReference type="AlphaFoldDB" id="A0A7W8E6M1"/>
<evidence type="ECO:0000313" key="1">
    <source>
        <dbReference type="EMBL" id="MBB5061353.1"/>
    </source>
</evidence>
<accession>A0A7W8E6M1</accession>
<organism evidence="1 2">
    <name type="scientific">Granulicella aggregans</name>
    <dbReference type="NCBI Taxonomy" id="474949"/>
    <lineage>
        <taxon>Bacteria</taxon>
        <taxon>Pseudomonadati</taxon>
        <taxon>Acidobacteriota</taxon>
        <taxon>Terriglobia</taxon>
        <taxon>Terriglobales</taxon>
        <taxon>Acidobacteriaceae</taxon>
        <taxon>Granulicella</taxon>
    </lineage>
</organism>
<comment type="caution">
    <text evidence="1">The sequence shown here is derived from an EMBL/GenBank/DDBJ whole genome shotgun (WGS) entry which is preliminary data.</text>
</comment>
<evidence type="ECO:0000313" key="2">
    <source>
        <dbReference type="Proteomes" id="UP000540989"/>
    </source>
</evidence>
<sequence>MDQVRSLPLEYRADITFYAATRVNDLDARTLHEWFDPIFNTAGTATRAYPVIDAVPASDSLSAAQAQASSLGLSSLDIKTRIARIFIAKDYPHALRLAEEIRVEPKESRCTDFVIETANPYFDLLGALSDPPTRRDSRNRLRSLQVNAVRNLHNASEIEAAGRMILSLPISEPVLLELLAAYSQGISTIRSGDREIGGLDAAGQLTKVVAAVAKRAEEAGTSPLPLVNAFRSFLLASLSNSRCRFAPTDRRQEASAFNGAFRHYLSPPLSILSENDLIGRTGPSGGEEGDLPYYQQFRQPFHVLFIAHDAEMGRRSDASASRFTVGIEDVDEYIHLLDALETRGDPCKECLFISMGQLYHILLDTIPTYINPTSAIDSYVSWFDQSSMQKDDPEQWLYRFKGFLNLNRNMNQPDVDRVMKLTSQGKSLVALPHPGYSEIITASVRSQSAIVRTYGRAELLFRPTYDIKH</sequence>
<dbReference type="Proteomes" id="UP000540989">
    <property type="component" value="Unassembled WGS sequence"/>
</dbReference>
<keyword evidence="2" id="KW-1185">Reference proteome</keyword>
<dbReference type="EMBL" id="JACHIP010000038">
    <property type="protein sequence ID" value="MBB5061353.1"/>
    <property type="molecule type" value="Genomic_DNA"/>
</dbReference>
<protein>
    <submittedName>
        <fullName evidence="1">Uncharacterized protein</fullName>
    </submittedName>
</protein>